<dbReference type="PANTHER" id="PTHR47962">
    <property type="entry name" value="ATP-DEPENDENT HELICASE LHR-RELATED-RELATED"/>
    <property type="match status" value="1"/>
</dbReference>
<accession>A0AAE4U4S2</accession>
<dbReference type="NCBIfam" id="NF007284">
    <property type="entry name" value="PRK09751.1"/>
    <property type="match status" value="1"/>
</dbReference>
<keyword evidence="5" id="KW-0067">ATP-binding</keyword>
<dbReference type="EC" id="3.6.4.-" evidence="12"/>
<evidence type="ECO:0000256" key="5">
    <source>
        <dbReference type="ARBA" id="ARBA00022840"/>
    </source>
</evidence>
<dbReference type="GO" id="GO:0016887">
    <property type="term" value="F:ATP hydrolysis activity"/>
    <property type="evidence" value="ECO:0007669"/>
    <property type="project" value="TreeGrafter"/>
</dbReference>
<dbReference type="EMBL" id="JAWLKJ010000001">
    <property type="protein sequence ID" value="MDV6298259.1"/>
    <property type="molecule type" value="Genomic_DNA"/>
</dbReference>
<protein>
    <submittedName>
        <fullName evidence="12">ATP-dependent helicase</fullName>
        <ecNumber evidence="12">3.6.4.-</ecNumber>
    </submittedName>
</protein>
<evidence type="ECO:0000313" key="12">
    <source>
        <dbReference type="EMBL" id="MDV6298259.1"/>
    </source>
</evidence>
<reference evidence="12" key="1">
    <citation type="submission" date="2023-10" db="EMBL/GenBank/DDBJ databases">
        <title>Development of a sustainable strategy for remediation of hydrocarbon-contaminated territories based on the waste exchange concept.</title>
        <authorList>
            <person name="Krivoruchko A."/>
        </authorList>
    </citation>
    <scope>NUCLEOTIDE SEQUENCE</scope>
    <source>
        <strain evidence="12">IEGM 1175</strain>
    </source>
</reference>
<dbReference type="GO" id="GO:0006281">
    <property type="term" value="P:DNA repair"/>
    <property type="evidence" value="ECO:0007669"/>
    <property type="project" value="UniProtKB-KW"/>
</dbReference>
<dbReference type="SMART" id="SM00487">
    <property type="entry name" value="DEXDc"/>
    <property type="match status" value="1"/>
</dbReference>
<dbReference type="SMART" id="SM00490">
    <property type="entry name" value="HELICc"/>
    <property type="match status" value="1"/>
</dbReference>
<dbReference type="InterPro" id="IPR003593">
    <property type="entry name" value="AAA+_ATPase"/>
</dbReference>
<dbReference type="Pfam" id="PF19306">
    <property type="entry name" value="WHD_Lhr"/>
    <property type="match status" value="1"/>
</dbReference>
<feature type="domain" description="Helicase ATP-binding" evidence="10">
    <location>
        <begin position="31"/>
        <end position="234"/>
    </location>
</feature>
<feature type="region of interest" description="Disordered" evidence="9">
    <location>
        <begin position="1478"/>
        <end position="1507"/>
    </location>
</feature>
<feature type="region of interest" description="Disordered" evidence="9">
    <location>
        <begin position="1311"/>
        <end position="1333"/>
    </location>
</feature>
<dbReference type="InterPro" id="IPR011545">
    <property type="entry name" value="DEAD/DEAH_box_helicase_dom"/>
</dbReference>
<dbReference type="Proteomes" id="UP001185873">
    <property type="component" value="Unassembled WGS sequence"/>
</dbReference>
<dbReference type="Pfam" id="PF00271">
    <property type="entry name" value="Helicase_C"/>
    <property type="match status" value="1"/>
</dbReference>
<dbReference type="Pfam" id="PF08494">
    <property type="entry name" value="DEAD_assoc"/>
    <property type="match status" value="1"/>
</dbReference>
<dbReference type="SUPFAM" id="SSF52540">
    <property type="entry name" value="P-loop containing nucleoside triphosphate hydrolases"/>
    <property type="match status" value="1"/>
</dbReference>
<evidence type="ECO:0000259" key="11">
    <source>
        <dbReference type="PROSITE" id="PS51194"/>
    </source>
</evidence>
<name>A0AAE4U4S2_9ACTN</name>
<evidence type="ECO:0000256" key="7">
    <source>
        <dbReference type="ARBA" id="ARBA00023204"/>
    </source>
</evidence>
<keyword evidence="7" id="KW-0234">DNA repair</keyword>
<keyword evidence="4 12" id="KW-0347">Helicase</keyword>
<dbReference type="GO" id="GO:0005524">
    <property type="term" value="F:ATP binding"/>
    <property type="evidence" value="ECO:0007669"/>
    <property type="project" value="UniProtKB-KW"/>
</dbReference>
<keyword evidence="3 12" id="KW-0378">Hydrolase</keyword>
<dbReference type="CDD" id="cd18796">
    <property type="entry name" value="SF2_C_LHR"/>
    <property type="match status" value="1"/>
</dbReference>
<dbReference type="RefSeq" id="WP_317468612.1">
    <property type="nucleotide sequence ID" value="NZ_JAWLKJ010000001.1"/>
</dbReference>
<sequence>MSVALDRFHPATASWFRGAFGAPTAAQSGAWAALAGGAHTLVVAPTGSGKTLSAFLAALDGLLLGPAEPDPGSAAGSVRASGPGTRVLYISPLKALAVDVERNLRAPLAGIAREAAALGTETPDVTVGIRTGDTPPDERRRQRARPPHILVTTPESLFLLLTSAARETLTDVDTVIIDEIHAVAGSKRGAHLALSLERLDELLDAPAQRVGLSATVRPHSEVARFLAGERPVTVVAPRSDKSFELSVRVPVEDMTDLSSAAPDVSAPPGTPGQGSIWPHVERQVVDLVTAHRSTIVFVNSRRLAERLTARLNEIYAEDTDPGSLPVPPARPPAQVMVPSEVTRGAPPELAMAHHGSVSKERRALIEDALKSGRLRAVVATSSLELGIDMGSVDLVVQVESPPSVASGLQRVGRAGHQVGEVSRAVVFPKHRADLVHSAVTVERMLAGAIEELSVVANPLDVLAQQTVAACALEPIDVEEWFSAVRRTAPYQGLPRSAFEATLDMLAGKYPSADFAELRPRLVWDRDAGTLTGRPGAQRLAVTSGGTIPDRGLFGVFMVGEKATRVGELDEEMVYESRVGDVFALGASSWRVEEITHDRVLVTPAPGGTGRLPFWLGDDQGRPAELGRALGGFLREVAGGTDAEAAARLDAAGLDSNAATNLRRFLTEQREATGHVPSDTTLVVERFRDEVGDWRVVLHSPFGARVHWPWAEAVRARLAAAHGFDAVPVVSDDGIILRVPDMGDDGEVGAHPGAETFAIGAEEAVDLVTRHVGGSALFASRFRECSARALLFPRLDPGRRAPLWQQRQKSAQLLDVARRYPDFPMILEAVRECLQDVYDVPALERILTEIESRTVRIVEVDTPSASPFAQSLLFDYVGAFLYEGDSPLAEKRAAALAIDPSLLGQLLGRVELRELLDIEVLDSIERRLQHLEPDRAARDAEAVVDLLRLLGPLTVEEVAARSADPDAAPAWLASLAEAWRVVTVEHSGRTWWAGVEDVSRLRDGLGVPPPPGVPSAFLGDVTDPLGELIRRYARTHGPFTVDAVAERFGLGVAVARGVLDRLTSSGVLLAGEFRPGATGPEWCDAEVLRHIRRRSLAALRSQIEPVSHSALGRFLPGWQSFGSGAGAGTGAGAESGAESGVEFGVDGVLAVVEQLDGLALPASALEPLILAPRVRDYSPTMLDELLAGGEVIWSGRGRAGSRDGWVSLHPADSAGGTLPLDRPQPEGAVHLAVVDSLRGGALFFRDIVAKVKDAAAPAPTDPAPTDPANTDPATTDPVLTITEAAVRDALWDLVWDGVVTNDTLAPLRAVLAGGGSSGSGTAHRSSRTSARPRRARLGRTTMAQLNGAVAAGTRTPPVLAGRWSLVPEPVTDATLRAHAWAETLLLRHGVVTRGAVEAEEIPGGFAAVYKVLAQMEDSGRCRRGYFVDGLGAAQFAAGNTIDRLRTFDDTADDAHWPSGADDPTVRVLAATDPANPYGAALPWPSARTTGDGAAGGEGTGNGSGHRPGRKAGALVVLVDGVCVLFVERGGRTVLVLDNRAGAVPAAATALAGTVKSGAVGALTVTTLGGEPVHTSSHAAAFEAAGFGITPKGLRIRR</sequence>
<evidence type="ECO:0000256" key="9">
    <source>
        <dbReference type="SAM" id="MobiDB-lite"/>
    </source>
</evidence>
<organism evidence="12 13">
    <name type="scientific">Dietzia maris</name>
    <dbReference type="NCBI Taxonomy" id="37915"/>
    <lineage>
        <taxon>Bacteria</taxon>
        <taxon>Bacillati</taxon>
        <taxon>Actinomycetota</taxon>
        <taxon>Actinomycetes</taxon>
        <taxon>Mycobacteriales</taxon>
        <taxon>Dietziaceae</taxon>
        <taxon>Dietzia</taxon>
    </lineage>
</organism>
<keyword evidence="6" id="KW-0238">DNA-binding</keyword>
<gene>
    <name evidence="12" type="ORF">R3P82_03955</name>
</gene>
<keyword evidence="2" id="KW-0227">DNA damage</keyword>
<evidence type="ECO:0000256" key="8">
    <source>
        <dbReference type="ARBA" id="ARBA00023235"/>
    </source>
</evidence>
<evidence type="ECO:0000259" key="10">
    <source>
        <dbReference type="PROSITE" id="PS51192"/>
    </source>
</evidence>
<dbReference type="Pfam" id="PF23235">
    <property type="entry name" value="WHD_3rd_Lhr"/>
    <property type="match status" value="1"/>
</dbReference>
<feature type="compositionally biased region" description="Basic residues" evidence="9">
    <location>
        <begin position="1323"/>
        <end position="1333"/>
    </location>
</feature>
<dbReference type="InterPro" id="IPR001650">
    <property type="entry name" value="Helicase_C-like"/>
</dbReference>
<evidence type="ECO:0000256" key="3">
    <source>
        <dbReference type="ARBA" id="ARBA00022801"/>
    </source>
</evidence>
<feature type="domain" description="Helicase C-terminal" evidence="11">
    <location>
        <begin position="283"/>
        <end position="460"/>
    </location>
</feature>
<dbReference type="InterPro" id="IPR013701">
    <property type="entry name" value="Lhr-like_DEAD/DEAH_assoc"/>
</dbReference>
<dbReference type="InterPro" id="IPR052511">
    <property type="entry name" value="ATP-dep_Helicase"/>
</dbReference>
<dbReference type="InterPro" id="IPR027417">
    <property type="entry name" value="P-loop_NTPase"/>
</dbReference>
<evidence type="ECO:0000256" key="2">
    <source>
        <dbReference type="ARBA" id="ARBA00022763"/>
    </source>
</evidence>
<evidence type="ECO:0000256" key="1">
    <source>
        <dbReference type="ARBA" id="ARBA00022741"/>
    </source>
</evidence>
<evidence type="ECO:0000256" key="6">
    <source>
        <dbReference type="ARBA" id="ARBA00023125"/>
    </source>
</evidence>
<dbReference type="InterPro" id="IPR014001">
    <property type="entry name" value="Helicase_ATP-bd"/>
</dbReference>
<dbReference type="InterPro" id="IPR055367">
    <property type="entry name" value="WH4_Lhr"/>
</dbReference>
<dbReference type="InterPro" id="IPR045628">
    <property type="entry name" value="Lhr_WH_dom"/>
</dbReference>
<dbReference type="GO" id="GO:0004386">
    <property type="term" value="F:helicase activity"/>
    <property type="evidence" value="ECO:0007669"/>
    <property type="project" value="UniProtKB-KW"/>
</dbReference>
<evidence type="ECO:0000313" key="13">
    <source>
        <dbReference type="Proteomes" id="UP001185873"/>
    </source>
</evidence>
<keyword evidence="8" id="KW-0413">Isomerase</keyword>
<keyword evidence="1" id="KW-0547">Nucleotide-binding</keyword>
<dbReference type="PROSITE" id="PS51192">
    <property type="entry name" value="HELICASE_ATP_BIND_1"/>
    <property type="match status" value="1"/>
</dbReference>
<dbReference type="PANTHER" id="PTHR47962:SF5">
    <property type="entry name" value="ATP-DEPENDENT HELICASE LHR-RELATED"/>
    <property type="match status" value="1"/>
</dbReference>
<feature type="compositionally biased region" description="Gly residues" evidence="9">
    <location>
        <begin position="1491"/>
        <end position="1504"/>
    </location>
</feature>
<dbReference type="Gene3D" id="3.40.50.300">
    <property type="entry name" value="P-loop containing nucleotide triphosphate hydrolases"/>
    <property type="match status" value="2"/>
</dbReference>
<proteinExistence type="predicted"/>
<dbReference type="PROSITE" id="PS51194">
    <property type="entry name" value="HELICASE_CTER"/>
    <property type="match status" value="1"/>
</dbReference>
<comment type="caution">
    <text evidence="12">The sequence shown here is derived from an EMBL/GenBank/DDBJ whole genome shotgun (WGS) entry which is preliminary data.</text>
</comment>
<dbReference type="Pfam" id="PF23234">
    <property type="entry name" value="WHD_4th_Lhr"/>
    <property type="match status" value="1"/>
</dbReference>
<dbReference type="InterPro" id="IPR055368">
    <property type="entry name" value="WH3_Lhr"/>
</dbReference>
<dbReference type="Pfam" id="PF23236">
    <property type="entry name" value="WHD_2nd_Lhr"/>
    <property type="match status" value="1"/>
</dbReference>
<dbReference type="GO" id="GO:0003677">
    <property type="term" value="F:DNA binding"/>
    <property type="evidence" value="ECO:0007669"/>
    <property type="project" value="UniProtKB-KW"/>
</dbReference>
<dbReference type="Pfam" id="PF00270">
    <property type="entry name" value="DEAD"/>
    <property type="match status" value="1"/>
</dbReference>
<evidence type="ECO:0000256" key="4">
    <source>
        <dbReference type="ARBA" id="ARBA00022806"/>
    </source>
</evidence>
<dbReference type="SMART" id="SM00382">
    <property type="entry name" value="AAA"/>
    <property type="match status" value="1"/>
</dbReference>
<dbReference type="InterPro" id="IPR055369">
    <property type="entry name" value="WH2_Lhr"/>
</dbReference>